<dbReference type="AlphaFoldDB" id="A0A0B3VXJ3"/>
<reference evidence="2 3" key="1">
    <citation type="submission" date="2014-12" db="EMBL/GenBank/DDBJ databases">
        <title>Draft genome sequence of Terrisporobacter sp. 08-306576, isolated from the blood culture of a bacteremia patient.</title>
        <authorList>
            <person name="Lund L.C."/>
            <person name="Sydenham T.V."/>
            <person name="Hogh S.V."/>
            <person name="Skov M.N."/>
            <person name="Kemp M."/>
            <person name="Justesen U.S."/>
        </authorList>
    </citation>
    <scope>NUCLEOTIDE SEQUENCE [LARGE SCALE GENOMIC DNA]</scope>
    <source>
        <strain evidence="2 3">08-306576</strain>
    </source>
</reference>
<dbReference type="EMBL" id="JWHR01000079">
    <property type="protein sequence ID" value="KHS57339.1"/>
    <property type="molecule type" value="Genomic_DNA"/>
</dbReference>
<comment type="caution">
    <text evidence="2">The sequence shown here is derived from an EMBL/GenBank/DDBJ whole genome shotgun (WGS) entry which is preliminary data.</text>
</comment>
<sequence length="101" mass="10891">MQDGSLNCNATNCLHNFNFECKAGAINVGGRSAVETSGTTCTTFIDKAKSSFVNSIDALDTEVSNIKCEAYNCIHNENKGCHAENVQIDVQNACCNTFKCE</sequence>
<evidence type="ECO:0000259" key="1">
    <source>
        <dbReference type="Pfam" id="PF07561"/>
    </source>
</evidence>
<protein>
    <recommendedName>
        <fullName evidence="1">DUF1540 domain-containing protein</fullName>
    </recommendedName>
</protein>
<proteinExistence type="predicted"/>
<dbReference type="STRING" id="1577792.QX51_08885"/>
<feature type="domain" description="DUF1540" evidence="1">
    <location>
        <begin position="66"/>
        <end position="98"/>
    </location>
</feature>
<feature type="domain" description="DUF1540" evidence="1">
    <location>
        <begin position="7"/>
        <end position="44"/>
    </location>
</feature>
<dbReference type="OrthoDB" id="1754178at2"/>
<name>A0A0B3VXJ3_9FIRM</name>
<keyword evidence="3" id="KW-1185">Reference proteome</keyword>
<dbReference type="InterPro" id="IPR011437">
    <property type="entry name" value="DUF1540"/>
</dbReference>
<dbReference type="RefSeq" id="WP_039679550.1">
    <property type="nucleotide sequence ID" value="NZ_JAWGXO010000007.1"/>
</dbReference>
<dbReference type="Proteomes" id="UP000031189">
    <property type="component" value="Unassembled WGS sequence"/>
</dbReference>
<organism evidence="2 3">
    <name type="scientific">Terrisporobacter othiniensis</name>
    <dbReference type="NCBI Taxonomy" id="1577792"/>
    <lineage>
        <taxon>Bacteria</taxon>
        <taxon>Bacillati</taxon>
        <taxon>Bacillota</taxon>
        <taxon>Clostridia</taxon>
        <taxon>Peptostreptococcales</taxon>
        <taxon>Peptostreptococcaceae</taxon>
        <taxon>Terrisporobacter</taxon>
    </lineage>
</organism>
<dbReference type="Pfam" id="PF07561">
    <property type="entry name" value="DUF1540"/>
    <property type="match status" value="2"/>
</dbReference>
<evidence type="ECO:0000313" key="3">
    <source>
        <dbReference type="Proteomes" id="UP000031189"/>
    </source>
</evidence>
<accession>A0A0B3VXJ3</accession>
<evidence type="ECO:0000313" key="2">
    <source>
        <dbReference type="EMBL" id="KHS57339.1"/>
    </source>
</evidence>
<gene>
    <name evidence="2" type="ORF">QX51_08885</name>
</gene>